<dbReference type="RefSeq" id="WP_041602130.1">
    <property type="nucleotide sequence ID" value="NC_014532.2"/>
</dbReference>
<keyword evidence="2" id="KW-1185">Reference proteome</keyword>
<dbReference type="EMBL" id="CP139472">
    <property type="protein sequence ID" value="WPU45757.1"/>
    <property type="molecule type" value="Genomic_DNA"/>
</dbReference>
<name>A0ABZ0T4Y5_HALED</name>
<reference evidence="1 2" key="1">
    <citation type="submission" date="2023-11" db="EMBL/GenBank/DDBJ databases">
        <title>MicrobeMod: A computational toolkit for identifying prokaryotic methylation and restriction-modification with nanopore sequencing.</title>
        <authorList>
            <person name="Crits-Christoph A."/>
            <person name="Kang S.C."/>
            <person name="Lee H."/>
            <person name="Ostrov N."/>
        </authorList>
    </citation>
    <scope>NUCLEOTIDE SEQUENCE [LARGE SCALE GENOMIC DNA]</scope>
    <source>
        <strain evidence="1 2">ATCC 33173</strain>
    </source>
</reference>
<gene>
    <name evidence="1" type="ORF">SR933_10820</name>
</gene>
<sequence>MAQVRNQSEGQVMHGLFPEKVPDAVLYVLSDHEKQSMPQLGDEETGRRFALLILKLLAGRSSNASYRRGLLWLITTQSGPAGKGSMLVYWYYIATPAEKHRKNNGLMWRHKNVERARSFKSINERAI</sequence>
<proteinExistence type="predicted"/>
<dbReference type="Proteomes" id="UP001322512">
    <property type="component" value="Chromosome"/>
</dbReference>
<protein>
    <submittedName>
        <fullName evidence="1">Uncharacterized protein</fullName>
    </submittedName>
</protein>
<evidence type="ECO:0000313" key="2">
    <source>
        <dbReference type="Proteomes" id="UP001322512"/>
    </source>
</evidence>
<accession>A0ABZ0T4Y5</accession>
<dbReference type="GeneID" id="91010669"/>
<organism evidence="1 2">
    <name type="scientific">Halomonas elongata (strain ATCC 33173 / DSM 2581 / NBRC 15536 / NCIMB 2198 / 1H9)</name>
    <dbReference type="NCBI Taxonomy" id="768066"/>
    <lineage>
        <taxon>Bacteria</taxon>
        <taxon>Pseudomonadati</taxon>
        <taxon>Pseudomonadota</taxon>
        <taxon>Gammaproteobacteria</taxon>
        <taxon>Oceanospirillales</taxon>
        <taxon>Halomonadaceae</taxon>
        <taxon>Halomonas</taxon>
    </lineage>
</organism>
<evidence type="ECO:0000313" key="1">
    <source>
        <dbReference type="EMBL" id="WPU45757.1"/>
    </source>
</evidence>